<dbReference type="EMBL" id="LBWB01000007">
    <property type="protein sequence ID" value="KKR01079.1"/>
    <property type="molecule type" value="Genomic_DNA"/>
</dbReference>
<dbReference type="Proteomes" id="UP000033881">
    <property type="component" value="Unassembled WGS sequence"/>
</dbReference>
<proteinExistence type="predicted"/>
<organism evidence="1 2">
    <name type="scientific">Candidatus Woesebacteria bacterium GW2011_GWB1_39_12</name>
    <dbReference type="NCBI Taxonomy" id="1618574"/>
    <lineage>
        <taxon>Bacteria</taxon>
        <taxon>Candidatus Woeseibacteriota</taxon>
    </lineage>
</organism>
<protein>
    <submittedName>
        <fullName evidence="1">Uncharacterized protein</fullName>
    </submittedName>
</protein>
<name>A0A0G0MAJ0_9BACT</name>
<gene>
    <name evidence="1" type="ORF">UT24_C0007G0042</name>
</gene>
<evidence type="ECO:0000313" key="1">
    <source>
        <dbReference type="EMBL" id="KKR01079.1"/>
    </source>
</evidence>
<evidence type="ECO:0000313" key="2">
    <source>
        <dbReference type="Proteomes" id="UP000033881"/>
    </source>
</evidence>
<dbReference type="AlphaFoldDB" id="A0A0G0MAJ0"/>
<comment type="caution">
    <text evidence="1">The sequence shown here is derived from an EMBL/GenBank/DDBJ whole genome shotgun (WGS) entry which is preliminary data.</text>
</comment>
<reference evidence="1 2" key="1">
    <citation type="journal article" date="2015" name="Nature">
        <title>rRNA introns, odd ribosomes, and small enigmatic genomes across a large radiation of phyla.</title>
        <authorList>
            <person name="Brown C.T."/>
            <person name="Hug L.A."/>
            <person name="Thomas B.C."/>
            <person name="Sharon I."/>
            <person name="Castelle C.J."/>
            <person name="Singh A."/>
            <person name="Wilkins M.J."/>
            <person name="Williams K.H."/>
            <person name="Banfield J.F."/>
        </authorList>
    </citation>
    <scope>NUCLEOTIDE SEQUENCE [LARGE SCALE GENOMIC DNA]</scope>
</reference>
<sequence length="144" mass="16224">MEIGTSSATHGRVWAFPLSLSATDGISIDFSSSPYLDVSVWTVPSTATIQLTCVNYFYHGVIEYELGRISPFGHRRITGSWLLPDEYRYHVRPSSATYTKAFTVCVNIRLIASRTARGNPKSKILNPKQFSNFKIQNSKLIKKF</sequence>
<accession>A0A0G0MAJ0</accession>